<name>B9SSI4_RICCO</name>
<dbReference type="EMBL" id="EQ974114">
    <property type="protein sequence ID" value="EEF33427.1"/>
    <property type="molecule type" value="Genomic_DNA"/>
</dbReference>
<proteinExistence type="predicted"/>
<accession>B9SSI4</accession>
<gene>
    <name evidence="1" type="ORF">RCOM_0511160</name>
</gene>
<dbReference type="AlphaFoldDB" id="B9SSI4"/>
<evidence type="ECO:0000313" key="2">
    <source>
        <dbReference type="Proteomes" id="UP000008311"/>
    </source>
</evidence>
<keyword evidence="2" id="KW-1185">Reference proteome</keyword>
<protein>
    <submittedName>
        <fullName evidence="1">Uncharacterized protein</fullName>
    </submittedName>
</protein>
<dbReference type="Proteomes" id="UP000008311">
    <property type="component" value="Unassembled WGS sequence"/>
</dbReference>
<reference evidence="2" key="1">
    <citation type="journal article" date="2010" name="Nat. Biotechnol.">
        <title>Draft genome sequence of the oilseed species Ricinus communis.</title>
        <authorList>
            <person name="Chan A.P."/>
            <person name="Crabtree J."/>
            <person name="Zhao Q."/>
            <person name="Lorenzi H."/>
            <person name="Orvis J."/>
            <person name="Puiu D."/>
            <person name="Melake-Berhan A."/>
            <person name="Jones K.M."/>
            <person name="Redman J."/>
            <person name="Chen G."/>
            <person name="Cahoon E.B."/>
            <person name="Gedil M."/>
            <person name="Stanke M."/>
            <person name="Haas B.J."/>
            <person name="Wortman J.R."/>
            <person name="Fraser-Liggett C.M."/>
            <person name="Ravel J."/>
            <person name="Rabinowicz P.D."/>
        </authorList>
    </citation>
    <scope>NUCLEOTIDE SEQUENCE [LARGE SCALE GENOMIC DNA]</scope>
    <source>
        <strain evidence="2">cv. Hale</strain>
    </source>
</reference>
<organism evidence="1 2">
    <name type="scientific">Ricinus communis</name>
    <name type="common">Castor bean</name>
    <dbReference type="NCBI Taxonomy" id="3988"/>
    <lineage>
        <taxon>Eukaryota</taxon>
        <taxon>Viridiplantae</taxon>
        <taxon>Streptophyta</taxon>
        <taxon>Embryophyta</taxon>
        <taxon>Tracheophyta</taxon>
        <taxon>Spermatophyta</taxon>
        <taxon>Magnoliopsida</taxon>
        <taxon>eudicotyledons</taxon>
        <taxon>Gunneridae</taxon>
        <taxon>Pentapetalae</taxon>
        <taxon>rosids</taxon>
        <taxon>fabids</taxon>
        <taxon>Malpighiales</taxon>
        <taxon>Euphorbiaceae</taxon>
        <taxon>Acalyphoideae</taxon>
        <taxon>Acalypheae</taxon>
        <taxon>Ricinus</taxon>
    </lineage>
</organism>
<sequence length="54" mass="6182">MAKRSEHQGFHCLTNLPFWAFTIINHPTLASSKSYKFRSHDNSSLLLHSINTPV</sequence>
<evidence type="ECO:0000313" key="1">
    <source>
        <dbReference type="EMBL" id="EEF33427.1"/>
    </source>
</evidence>
<dbReference type="InParanoid" id="B9SSI4"/>